<evidence type="ECO:0000256" key="4">
    <source>
        <dbReference type="ARBA" id="ARBA00047684"/>
    </source>
</evidence>
<evidence type="ECO:0000256" key="1">
    <source>
        <dbReference type="ARBA" id="ARBA00011738"/>
    </source>
</evidence>
<dbReference type="STRING" id="286115.A0A507CXE9"/>
<keyword evidence="3 6" id="KW-0456">Lyase</keyword>
<sequence>MPAAPQHVSSIRVPPTATMGKSKRTSKPKSTPSDNSQGQAPESTATARTAAPPKQISTQPLSPESFAPYGDVIAVPSQSTSSEAANQGTAQRYNYLTQFTNYRSTLPLVHPRDPNTFTTPANLQTPPATPNLCIFRSFPTPHLPFPIKLLERHKWSTQMFVPMTPPQNGARAYLLIVALTDKKTDKPDWSTLKSFVATSTQGFNYHASVWHHPMIALDAMTDFVCLVWERRENMTGPSEDTEEILLDDVTHVHVPGFKGAADNNVVAPIIPRVHTTSAAKRDDQENDAAEDTSEKAKNNKEKSKSVNSSTSNTNSNELRRSARTRK</sequence>
<comment type="catalytic activity">
    <reaction evidence="4">
        <text>(S)-ureidoglycolate = urea + glyoxylate</text>
        <dbReference type="Rhea" id="RHEA:11304"/>
        <dbReference type="ChEBI" id="CHEBI:16199"/>
        <dbReference type="ChEBI" id="CHEBI:36655"/>
        <dbReference type="ChEBI" id="CHEBI:57296"/>
        <dbReference type="EC" id="4.3.2.3"/>
    </reaction>
</comment>
<proteinExistence type="predicted"/>
<evidence type="ECO:0000313" key="9">
    <source>
        <dbReference type="Proteomes" id="UP000320475"/>
    </source>
</evidence>
<feature type="compositionally biased region" description="Low complexity" evidence="5">
    <location>
        <begin position="305"/>
        <end position="316"/>
    </location>
</feature>
<evidence type="ECO:0000313" key="6">
    <source>
        <dbReference type="EMBL" id="TPX43711.1"/>
    </source>
</evidence>
<reference evidence="8 9" key="1">
    <citation type="journal article" date="2019" name="Sci. Rep.">
        <title>Comparative genomics of chytrid fungi reveal insights into the obligate biotrophic and pathogenic lifestyle of Synchytrium endobioticum.</title>
        <authorList>
            <person name="van de Vossenberg B.T.L.H."/>
            <person name="Warris S."/>
            <person name="Nguyen H.D.T."/>
            <person name="van Gent-Pelzer M.P.E."/>
            <person name="Joly D.L."/>
            <person name="van de Geest H.C."/>
            <person name="Bonants P.J.M."/>
            <person name="Smith D.S."/>
            <person name="Levesque C.A."/>
            <person name="van der Lee T.A.J."/>
        </authorList>
    </citation>
    <scope>NUCLEOTIDE SEQUENCE [LARGE SCALE GENOMIC DNA]</scope>
    <source>
        <strain evidence="7 9">LEV6574</strain>
        <strain evidence="6 8">MB42</strain>
    </source>
</reference>
<evidence type="ECO:0000313" key="8">
    <source>
        <dbReference type="Proteomes" id="UP000317494"/>
    </source>
</evidence>
<dbReference type="PANTHER" id="PTHR21221:SF1">
    <property type="entry name" value="UREIDOGLYCOLATE LYASE"/>
    <property type="match status" value="1"/>
</dbReference>
<evidence type="ECO:0000256" key="5">
    <source>
        <dbReference type="SAM" id="MobiDB-lite"/>
    </source>
</evidence>
<evidence type="ECO:0000256" key="2">
    <source>
        <dbReference type="ARBA" id="ARBA00022631"/>
    </source>
</evidence>
<evidence type="ECO:0000256" key="3">
    <source>
        <dbReference type="ARBA" id="ARBA00023239"/>
    </source>
</evidence>
<dbReference type="EMBL" id="QEAM01000065">
    <property type="protein sequence ID" value="TPX47908.1"/>
    <property type="molecule type" value="Genomic_DNA"/>
</dbReference>
<dbReference type="Pfam" id="PF04115">
    <property type="entry name" value="Ureidogly_lyase"/>
    <property type="match status" value="1"/>
</dbReference>
<feature type="compositionally biased region" description="Basic and acidic residues" evidence="5">
    <location>
        <begin position="292"/>
        <end position="304"/>
    </location>
</feature>
<dbReference type="GO" id="GO:0000256">
    <property type="term" value="P:allantoin catabolic process"/>
    <property type="evidence" value="ECO:0007669"/>
    <property type="project" value="InterPro"/>
</dbReference>
<dbReference type="InterPro" id="IPR011051">
    <property type="entry name" value="RmlC_Cupin_sf"/>
</dbReference>
<feature type="region of interest" description="Disordered" evidence="5">
    <location>
        <begin position="276"/>
        <end position="326"/>
    </location>
</feature>
<organism evidence="6 8">
    <name type="scientific">Synchytrium endobioticum</name>
    <dbReference type="NCBI Taxonomy" id="286115"/>
    <lineage>
        <taxon>Eukaryota</taxon>
        <taxon>Fungi</taxon>
        <taxon>Fungi incertae sedis</taxon>
        <taxon>Chytridiomycota</taxon>
        <taxon>Chytridiomycota incertae sedis</taxon>
        <taxon>Chytridiomycetes</taxon>
        <taxon>Synchytriales</taxon>
        <taxon>Synchytriaceae</taxon>
        <taxon>Synchytrium</taxon>
    </lineage>
</organism>
<dbReference type="InterPro" id="IPR007247">
    <property type="entry name" value="Ureidogly_lyase"/>
</dbReference>
<dbReference type="GO" id="GO:0050385">
    <property type="term" value="F:ureidoglycolate lyase activity"/>
    <property type="evidence" value="ECO:0007669"/>
    <property type="project" value="UniProtKB-EC"/>
</dbReference>
<dbReference type="Proteomes" id="UP000320475">
    <property type="component" value="Unassembled WGS sequence"/>
</dbReference>
<dbReference type="OrthoDB" id="10266039at2759"/>
<keyword evidence="2" id="KW-0659">Purine metabolism</keyword>
<dbReference type="EMBL" id="QEAN01000192">
    <property type="protein sequence ID" value="TPX43711.1"/>
    <property type="molecule type" value="Genomic_DNA"/>
</dbReference>
<dbReference type="Proteomes" id="UP000317494">
    <property type="component" value="Unassembled WGS sequence"/>
</dbReference>
<feature type="region of interest" description="Disordered" evidence="5">
    <location>
        <begin position="1"/>
        <end position="69"/>
    </location>
</feature>
<evidence type="ECO:0000313" key="7">
    <source>
        <dbReference type="EMBL" id="TPX47908.1"/>
    </source>
</evidence>
<dbReference type="CDD" id="cd20298">
    <property type="entry name" value="cupin_UAH"/>
    <property type="match status" value="1"/>
</dbReference>
<dbReference type="Gene3D" id="2.60.120.480">
    <property type="entry name" value="Ureidoglycolate hydrolase"/>
    <property type="match status" value="1"/>
</dbReference>
<protein>
    <submittedName>
        <fullName evidence="6">Ureidoglycolate lyase</fullName>
    </submittedName>
</protein>
<gene>
    <name evidence="6" type="primary">DAL3</name>
    <name evidence="7" type="ORF">SeLEV6574_g02368</name>
    <name evidence="6" type="ORF">SeMB42_g04622</name>
</gene>
<dbReference type="VEuPathDB" id="FungiDB:SeMB42_g04622"/>
<comment type="caution">
    <text evidence="6">The sequence shown here is derived from an EMBL/GenBank/DDBJ whole genome shotgun (WGS) entry which is preliminary data.</text>
</comment>
<name>A0A507CXE9_9FUNG</name>
<comment type="subunit">
    <text evidence="1">Homodimer.</text>
</comment>
<dbReference type="SUPFAM" id="SSF51182">
    <property type="entry name" value="RmlC-like cupins"/>
    <property type="match status" value="1"/>
</dbReference>
<dbReference type="InterPro" id="IPR024060">
    <property type="entry name" value="Ureidoglycolate_lyase_dom_sf"/>
</dbReference>
<accession>A0A507CXE9</accession>
<feature type="compositionally biased region" description="Polar residues" evidence="5">
    <location>
        <begin position="34"/>
        <end position="47"/>
    </location>
</feature>
<dbReference type="InterPro" id="IPR047233">
    <property type="entry name" value="UAH_cupin"/>
</dbReference>
<dbReference type="AlphaFoldDB" id="A0A507CXE9"/>
<dbReference type="PANTHER" id="PTHR21221">
    <property type="entry name" value="UREIDOGLYCOLATE HYDROLASE"/>
    <property type="match status" value="1"/>
</dbReference>
<dbReference type="GO" id="GO:0004848">
    <property type="term" value="F:ureidoglycolate hydrolase activity"/>
    <property type="evidence" value="ECO:0007669"/>
    <property type="project" value="InterPro"/>
</dbReference>
<dbReference type="GO" id="GO:0006144">
    <property type="term" value="P:purine nucleobase metabolic process"/>
    <property type="evidence" value="ECO:0007669"/>
    <property type="project" value="UniProtKB-KW"/>
</dbReference>
<keyword evidence="8" id="KW-1185">Reference proteome</keyword>